<feature type="non-terminal residue" evidence="2">
    <location>
        <position position="88"/>
    </location>
</feature>
<dbReference type="InterPro" id="IPR051477">
    <property type="entry name" value="Expansin_CellWall"/>
</dbReference>
<protein>
    <recommendedName>
        <fullName evidence="4">RlpA-like protein double-psi beta-barrel domain-containing protein</fullName>
    </recommendedName>
</protein>
<dbReference type="PANTHER" id="PTHR31836">
    <property type="match status" value="1"/>
</dbReference>
<evidence type="ECO:0008006" key="4">
    <source>
        <dbReference type="Google" id="ProtNLM"/>
    </source>
</evidence>
<gene>
    <name evidence="2" type="ORF">FA15DRAFT_551915</name>
</gene>
<dbReference type="CDD" id="cd22191">
    <property type="entry name" value="DPBB_RlpA_EXP_N-like"/>
    <property type="match status" value="1"/>
</dbReference>
<dbReference type="SUPFAM" id="SSF50685">
    <property type="entry name" value="Barwin-like endoglucanases"/>
    <property type="match status" value="1"/>
</dbReference>
<organism evidence="2 3">
    <name type="scientific">Coprinopsis marcescibilis</name>
    <name type="common">Agaric fungus</name>
    <name type="synonym">Psathyrella marcescibilis</name>
    <dbReference type="NCBI Taxonomy" id="230819"/>
    <lineage>
        <taxon>Eukaryota</taxon>
        <taxon>Fungi</taxon>
        <taxon>Dikarya</taxon>
        <taxon>Basidiomycota</taxon>
        <taxon>Agaricomycotina</taxon>
        <taxon>Agaricomycetes</taxon>
        <taxon>Agaricomycetidae</taxon>
        <taxon>Agaricales</taxon>
        <taxon>Agaricineae</taxon>
        <taxon>Psathyrellaceae</taxon>
        <taxon>Coprinopsis</taxon>
    </lineage>
</organism>
<proteinExistence type="predicted"/>
<dbReference type="PANTHER" id="PTHR31836:SF28">
    <property type="entry name" value="SRCR DOMAIN-CONTAINING PROTEIN-RELATED"/>
    <property type="match status" value="1"/>
</dbReference>
<keyword evidence="1" id="KW-0732">Signal</keyword>
<keyword evidence="3" id="KW-1185">Reference proteome</keyword>
<dbReference type="STRING" id="230819.A0A5C3L3W4"/>
<feature type="non-terminal residue" evidence="2">
    <location>
        <position position="1"/>
    </location>
</feature>
<evidence type="ECO:0000313" key="3">
    <source>
        <dbReference type="Proteomes" id="UP000307440"/>
    </source>
</evidence>
<evidence type="ECO:0000313" key="2">
    <source>
        <dbReference type="EMBL" id="TFK27322.1"/>
    </source>
</evidence>
<accession>A0A5C3L3W4</accession>
<dbReference type="AlphaFoldDB" id="A0A5C3L3W4"/>
<dbReference type="OrthoDB" id="623670at2759"/>
<dbReference type="Gene3D" id="2.40.40.10">
    <property type="entry name" value="RlpA-like domain"/>
    <property type="match status" value="1"/>
</dbReference>
<dbReference type="InterPro" id="IPR036908">
    <property type="entry name" value="RlpA-like_sf"/>
</dbReference>
<sequence length="88" mass="9487">KRFDNARMTFYDAGLGACGRVNTNSDFQWAGGAHCFQQVTISFGGKRATATIMDLCPGCPYGGLDLSRGLFSFFASQDVGVISASWDF</sequence>
<evidence type="ECO:0000256" key="1">
    <source>
        <dbReference type="ARBA" id="ARBA00022729"/>
    </source>
</evidence>
<dbReference type="Proteomes" id="UP000307440">
    <property type="component" value="Unassembled WGS sequence"/>
</dbReference>
<dbReference type="EMBL" id="ML210165">
    <property type="protein sequence ID" value="TFK27322.1"/>
    <property type="molecule type" value="Genomic_DNA"/>
</dbReference>
<reference evidence="2 3" key="1">
    <citation type="journal article" date="2019" name="Nat. Ecol. Evol.">
        <title>Megaphylogeny resolves global patterns of mushroom evolution.</title>
        <authorList>
            <person name="Varga T."/>
            <person name="Krizsan K."/>
            <person name="Foldi C."/>
            <person name="Dima B."/>
            <person name="Sanchez-Garcia M."/>
            <person name="Sanchez-Ramirez S."/>
            <person name="Szollosi G.J."/>
            <person name="Szarkandi J.G."/>
            <person name="Papp V."/>
            <person name="Albert L."/>
            <person name="Andreopoulos W."/>
            <person name="Angelini C."/>
            <person name="Antonin V."/>
            <person name="Barry K.W."/>
            <person name="Bougher N.L."/>
            <person name="Buchanan P."/>
            <person name="Buyck B."/>
            <person name="Bense V."/>
            <person name="Catcheside P."/>
            <person name="Chovatia M."/>
            <person name="Cooper J."/>
            <person name="Damon W."/>
            <person name="Desjardin D."/>
            <person name="Finy P."/>
            <person name="Geml J."/>
            <person name="Haridas S."/>
            <person name="Hughes K."/>
            <person name="Justo A."/>
            <person name="Karasinski D."/>
            <person name="Kautmanova I."/>
            <person name="Kiss B."/>
            <person name="Kocsube S."/>
            <person name="Kotiranta H."/>
            <person name="LaButti K.M."/>
            <person name="Lechner B.E."/>
            <person name="Liimatainen K."/>
            <person name="Lipzen A."/>
            <person name="Lukacs Z."/>
            <person name="Mihaltcheva S."/>
            <person name="Morgado L.N."/>
            <person name="Niskanen T."/>
            <person name="Noordeloos M.E."/>
            <person name="Ohm R.A."/>
            <person name="Ortiz-Santana B."/>
            <person name="Ovrebo C."/>
            <person name="Racz N."/>
            <person name="Riley R."/>
            <person name="Savchenko A."/>
            <person name="Shiryaev A."/>
            <person name="Soop K."/>
            <person name="Spirin V."/>
            <person name="Szebenyi C."/>
            <person name="Tomsovsky M."/>
            <person name="Tulloss R.E."/>
            <person name="Uehling J."/>
            <person name="Grigoriev I.V."/>
            <person name="Vagvolgyi C."/>
            <person name="Papp T."/>
            <person name="Martin F.M."/>
            <person name="Miettinen O."/>
            <person name="Hibbett D.S."/>
            <person name="Nagy L.G."/>
        </authorList>
    </citation>
    <scope>NUCLEOTIDE SEQUENCE [LARGE SCALE GENOMIC DNA]</scope>
    <source>
        <strain evidence="2 3">CBS 121175</strain>
    </source>
</reference>
<name>A0A5C3L3W4_COPMA</name>